<dbReference type="InterPro" id="IPR029052">
    <property type="entry name" value="Metallo-depent_PP-like"/>
</dbReference>
<name>A0A409XWX8_9AGAR</name>
<evidence type="ECO:0000256" key="1">
    <source>
        <dbReference type="SAM" id="MobiDB-lite"/>
    </source>
</evidence>
<accession>A0A409XWX8</accession>
<evidence type="ECO:0000313" key="3">
    <source>
        <dbReference type="EMBL" id="PPQ95235.1"/>
    </source>
</evidence>
<evidence type="ECO:0000313" key="4">
    <source>
        <dbReference type="Proteomes" id="UP000284706"/>
    </source>
</evidence>
<feature type="region of interest" description="Disordered" evidence="1">
    <location>
        <begin position="61"/>
        <end position="80"/>
    </location>
</feature>
<organism evidence="3 4">
    <name type="scientific">Gymnopilus dilepis</name>
    <dbReference type="NCBI Taxonomy" id="231916"/>
    <lineage>
        <taxon>Eukaryota</taxon>
        <taxon>Fungi</taxon>
        <taxon>Dikarya</taxon>
        <taxon>Basidiomycota</taxon>
        <taxon>Agaricomycotina</taxon>
        <taxon>Agaricomycetes</taxon>
        <taxon>Agaricomycetidae</taxon>
        <taxon>Agaricales</taxon>
        <taxon>Agaricineae</taxon>
        <taxon>Hymenogastraceae</taxon>
        <taxon>Gymnopilus</taxon>
    </lineage>
</organism>
<protein>
    <recommendedName>
        <fullName evidence="2">Calcineurin-like phosphoesterase domain-containing protein</fullName>
    </recommendedName>
</protein>
<dbReference type="FunCoup" id="A0A409XWX8">
    <property type="interactions" value="3"/>
</dbReference>
<dbReference type="SUPFAM" id="SSF56300">
    <property type="entry name" value="Metallo-dependent phosphatases"/>
    <property type="match status" value="1"/>
</dbReference>
<evidence type="ECO:0000259" key="2">
    <source>
        <dbReference type="Pfam" id="PF00149"/>
    </source>
</evidence>
<feature type="region of interest" description="Disordered" evidence="1">
    <location>
        <begin position="216"/>
        <end position="288"/>
    </location>
</feature>
<dbReference type="Proteomes" id="UP000284706">
    <property type="component" value="Unassembled WGS sequence"/>
</dbReference>
<proteinExistence type="predicted"/>
<dbReference type="InterPro" id="IPR004843">
    <property type="entry name" value="Calcineurin-like_PHP"/>
</dbReference>
<dbReference type="Pfam" id="PF00149">
    <property type="entry name" value="Metallophos"/>
    <property type="match status" value="1"/>
</dbReference>
<dbReference type="EMBL" id="NHYE01001431">
    <property type="protein sequence ID" value="PPQ95235.1"/>
    <property type="molecule type" value="Genomic_DNA"/>
</dbReference>
<comment type="caution">
    <text evidence="3">The sequence shown here is derived from an EMBL/GenBank/DDBJ whole genome shotgun (WGS) entry which is preliminary data.</text>
</comment>
<feature type="domain" description="Calcineurin-like phosphoesterase" evidence="2">
    <location>
        <begin position="90"/>
        <end position="186"/>
    </location>
</feature>
<keyword evidence="4" id="KW-1185">Reference proteome</keyword>
<gene>
    <name evidence="3" type="ORF">CVT26_014926</name>
</gene>
<dbReference type="Gene3D" id="3.60.21.10">
    <property type="match status" value="1"/>
</dbReference>
<dbReference type="AlphaFoldDB" id="A0A409XWX8"/>
<dbReference type="PANTHER" id="PTHR46546:SF4">
    <property type="entry name" value="SHEWANELLA-LIKE PROTEIN PHOSPHATASE 1"/>
    <property type="match status" value="1"/>
</dbReference>
<feature type="compositionally biased region" description="Basic and acidic residues" evidence="1">
    <location>
        <begin position="242"/>
        <end position="251"/>
    </location>
</feature>
<dbReference type="InParanoid" id="A0A409XWX8"/>
<dbReference type="GO" id="GO:0016787">
    <property type="term" value="F:hydrolase activity"/>
    <property type="evidence" value="ECO:0007669"/>
    <property type="project" value="InterPro"/>
</dbReference>
<dbReference type="OrthoDB" id="5976022at2759"/>
<reference evidence="3 4" key="1">
    <citation type="journal article" date="2018" name="Evol. Lett.">
        <title>Horizontal gene cluster transfer increased hallucinogenic mushroom diversity.</title>
        <authorList>
            <person name="Reynolds H.T."/>
            <person name="Vijayakumar V."/>
            <person name="Gluck-Thaler E."/>
            <person name="Korotkin H.B."/>
            <person name="Matheny P.B."/>
            <person name="Slot J.C."/>
        </authorList>
    </citation>
    <scope>NUCLEOTIDE SEQUENCE [LARGE SCALE GENOMIC DNA]</scope>
    <source>
        <strain evidence="3 4">SRW20</strain>
    </source>
</reference>
<feature type="compositionally biased region" description="Pro residues" evidence="1">
    <location>
        <begin position="327"/>
        <end position="336"/>
    </location>
</feature>
<dbReference type="STRING" id="231916.A0A409XWX8"/>
<dbReference type="PANTHER" id="PTHR46546">
    <property type="entry name" value="SHEWANELLA-LIKE PROTEIN PHOSPHATASE 1"/>
    <property type="match status" value="1"/>
</dbReference>
<feature type="compositionally biased region" description="Basic and acidic residues" evidence="1">
    <location>
        <begin position="258"/>
        <end position="286"/>
    </location>
</feature>
<sequence>MVIQNTTRRQAILLASLPLIALYIVFTLKLHELVPSIATWPTLTGLARHKLWLWTTKKAQHHSPNTHGHDQEYGRLSTTGSTKRKSFSRHIVAVGDLHGDMPNARRVLRFAGVVNEHGDWSGDVDFFVQTGDIIDRGDDTILLFIWMERLRDQAHRVGGTVLSHLGNHEWMNALGDWRYVYPSELKTFGSIVARQRMITTGRIGRAWATNYTTASRLPLHPSMGPPNTPYPLHSSSSSGMHMQKDDEEFHWLHGHGHGSSEPESSHHPKSTHEFDHKHGHEKDDPLSHSAYSFVHGGLSPTYHELTPFPSRINALSHSLLAKVQNRPQPPPHPPNPYHGLPQSATEEEKRLYDANGPLWYRGWATESDKIVCSKVDEVLRKTGTSRMIMGHTPDFHNIKSRCNGKIIIIDTGISHAYGGILSALSIHYTLTPIGSDDSRRWKEREIVSAVYPDRRQVIAESEREVVGDYELWHEKH</sequence>
<feature type="region of interest" description="Disordered" evidence="1">
    <location>
        <begin position="323"/>
        <end position="348"/>
    </location>
</feature>